<keyword evidence="2" id="KW-0732">Signal</keyword>
<feature type="chain" id="PRO_5045850751" evidence="2">
    <location>
        <begin position="28"/>
        <end position="635"/>
    </location>
</feature>
<reference evidence="5" key="1">
    <citation type="journal article" date="2019" name="Int. J. Syst. Evol. Microbiol.">
        <title>The Global Catalogue of Microorganisms (GCM) 10K type strain sequencing project: providing services to taxonomists for standard genome sequencing and annotation.</title>
        <authorList>
            <consortium name="The Broad Institute Genomics Platform"/>
            <consortium name="The Broad Institute Genome Sequencing Center for Infectious Disease"/>
            <person name="Wu L."/>
            <person name="Ma J."/>
        </authorList>
    </citation>
    <scope>NUCLEOTIDE SEQUENCE [LARGE SCALE GENOMIC DNA]</scope>
    <source>
        <strain evidence="5">CCUG 55491</strain>
    </source>
</reference>
<dbReference type="Proteomes" id="UP001597090">
    <property type="component" value="Unassembled WGS sequence"/>
</dbReference>
<dbReference type="Pfam" id="PF00144">
    <property type="entry name" value="Beta-lactamase"/>
    <property type="match status" value="1"/>
</dbReference>
<feature type="transmembrane region" description="Helical" evidence="1">
    <location>
        <begin position="508"/>
        <end position="529"/>
    </location>
</feature>
<proteinExistence type="predicted"/>
<evidence type="ECO:0000259" key="3">
    <source>
        <dbReference type="Pfam" id="PF00144"/>
    </source>
</evidence>
<dbReference type="InterPro" id="IPR001466">
    <property type="entry name" value="Beta-lactam-related"/>
</dbReference>
<evidence type="ECO:0000256" key="1">
    <source>
        <dbReference type="SAM" id="Phobius"/>
    </source>
</evidence>
<sequence>MSDTMGAWMTRLALACALWLPAHAALAASVVPAPAATAPPARAAQPAATAQAAALHAAMQRTVREVGVAGVAWATVDGDGTIATDAVGLANTLTAQPLRADSRVHIGSIAKTFIATGVLQLATAGRIELDAPVSRYLPALRFANPWPDQPVLVRHLLDHSAGLDDMRLWQVFSTQATPDTPLREAFTRDPSVLALRSAPGSQFSYSNMGYTLAAMVIEAVTRERYETWLDRELLRPLGMADSTFGFTTQVGPHADPRLAWGHHDLATPASALPVHLRPAGQFTTTVRDMALFARFLLGDGSADGRVLVRTDLLRAIGRASTTDAARAGLTVGNGLGLFRRDRHGAVGLCHGGDVVGFHAMLCVFPDPRAAAGGKAFVTVHNSDGDGIDSGRFDAVLVQALALPAPPALPAAPAPRDIEAWMGRYVPAPNRFASFRYLDFLFDSPRLAWDGARVRMTPVQGAARVLVPAGGHRLIANERSIASHALLVGQGGQRLLSDGQRTYRKVGAALYWGMAASLAAGLLGLLWFALGVPVRALLRREPALVPGVAAVALLLVPLPLFLLQSYDQLGDRTAASVALYAATAALPLLMGWQAWRALRGREGLAKGWVNALAALGVLQWCAVLAGWGMLPFALWR</sequence>
<evidence type="ECO:0000313" key="4">
    <source>
        <dbReference type="EMBL" id="MFD0738416.1"/>
    </source>
</evidence>
<feature type="domain" description="Beta-lactamase-related" evidence="3">
    <location>
        <begin position="59"/>
        <end position="386"/>
    </location>
</feature>
<comment type="caution">
    <text evidence="4">The sequence shown here is derived from an EMBL/GenBank/DDBJ whole genome shotgun (WGS) entry which is preliminary data.</text>
</comment>
<dbReference type="InterPro" id="IPR012338">
    <property type="entry name" value="Beta-lactam/transpept-like"/>
</dbReference>
<feature type="transmembrane region" description="Helical" evidence="1">
    <location>
        <begin position="541"/>
        <end position="561"/>
    </location>
</feature>
<dbReference type="EC" id="3.-.-.-" evidence="4"/>
<keyword evidence="4" id="KW-0378">Hydrolase</keyword>
<keyword evidence="1" id="KW-1133">Transmembrane helix</keyword>
<protein>
    <submittedName>
        <fullName evidence="4">Serine hydrolase domain-containing protein</fullName>
        <ecNumber evidence="4">3.-.-.-</ecNumber>
    </submittedName>
</protein>
<dbReference type="SUPFAM" id="SSF56601">
    <property type="entry name" value="beta-lactamase/transpeptidase-like"/>
    <property type="match status" value="1"/>
</dbReference>
<organism evidence="4 5">
    <name type="scientific">Lysobacter koreensis</name>
    <dbReference type="NCBI Taxonomy" id="266122"/>
    <lineage>
        <taxon>Bacteria</taxon>
        <taxon>Pseudomonadati</taxon>
        <taxon>Pseudomonadota</taxon>
        <taxon>Gammaproteobacteria</taxon>
        <taxon>Lysobacterales</taxon>
        <taxon>Lysobacteraceae</taxon>
        <taxon>Lysobacter</taxon>
    </lineage>
</organism>
<keyword evidence="1" id="KW-0812">Transmembrane</keyword>
<accession>A0ABW2YKP2</accession>
<evidence type="ECO:0000313" key="5">
    <source>
        <dbReference type="Proteomes" id="UP001597090"/>
    </source>
</evidence>
<name>A0ABW2YKP2_9GAMM</name>
<evidence type="ECO:0000256" key="2">
    <source>
        <dbReference type="SAM" id="SignalP"/>
    </source>
</evidence>
<keyword evidence="1" id="KW-0472">Membrane</keyword>
<feature type="signal peptide" evidence="2">
    <location>
        <begin position="1"/>
        <end position="27"/>
    </location>
</feature>
<dbReference type="RefSeq" id="WP_386811340.1">
    <property type="nucleotide sequence ID" value="NZ_JBHTIH010000002.1"/>
</dbReference>
<feature type="transmembrane region" description="Helical" evidence="1">
    <location>
        <begin position="573"/>
        <end position="594"/>
    </location>
</feature>
<gene>
    <name evidence="4" type="ORF">ACFQZQ_03830</name>
</gene>
<dbReference type="EMBL" id="JBHTIH010000002">
    <property type="protein sequence ID" value="MFD0738416.1"/>
    <property type="molecule type" value="Genomic_DNA"/>
</dbReference>
<dbReference type="PANTHER" id="PTHR46825:SF9">
    <property type="entry name" value="BETA-LACTAMASE-RELATED DOMAIN-CONTAINING PROTEIN"/>
    <property type="match status" value="1"/>
</dbReference>
<dbReference type="InterPro" id="IPR050491">
    <property type="entry name" value="AmpC-like"/>
</dbReference>
<dbReference type="Gene3D" id="3.40.710.10">
    <property type="entry name" value="DD-peptidase/beta-lactamase superfamily"/>
    <property type="match status" value="1"/>
</dbReference>
<feature type="transmembrane region" description="Helical" evidence="1">
    <location>
        <begin position="606"/>
        <end position="629"/>
    </location>
</feature>
<dbReference type="PANTHER" id="PTHR46825">
    <property type="entry name" value="D-ALANYL-D-ALANINE-CARBOXYPEPTIDASE/ENDOPEPTIDASE AMPH"/>
    <property type="match status" value="1"/>
</dbReference>
<keyword evidence="5" id="KW-1185">Reference proteome</keyword>
<dbReference type="GO" id="GO:0016787">
    <property type="term" value="F:hydrolase activity"/>
    <property type="evidence" value="ECO:0007669"/>
    <property type="project" value="UniProtKB-KW"/>
</dbReference>